<evidence type="ECO:0000259" key="1">
    <source>
        <dbReference type="SMART" id="SM00465"/>
    </source>
</evidence>
<dbReference type="CDD" id="cd10451">
    <property type="entry name" value="GIY-YIG_LuxR_like"/>
    <property type="match status" value="1"/>
</dbReference>
<sequence length="373" mass="43751">MQVTDRFWSASLEEIKRGYVEEQDHYVCLLCGEKIEKGIVYPEAGVFYEAGRYIRLHVERAHRSVFEHLIRLDKKFTGLSDHQNGLLHLFYQGKSDREVQAEMGIGSASTIRNHRFALKEKERQARVFLAMMELLKEVGQQERQPPSASESEKILQKYFPDGTSGPLKTFALKEKQRLVVLQEIAKRFQPDHFYSEKEVNQILEPVYDDHVMIRRYLVEYGLLQRKPDGSQYWLESEPTTEEENGMNQSRREELKQLYKESKTEAGVYQIKNTKNQKVFLGSTMNLKTLNGKRFSLNMGTSVSNRGTFMSKELQEEWNEYGEGAFVIEVLEVLEQKEDPYFDAKDALEKLEQKWLDKLQPYEERGYNIKKESK</sequence>
<dbReference type="InterPro" id="IPR018656">
    <property type="entry name" value="DUF2087"/>
</dbReference>
<gene>
    <name evidence="2" type="ORF">ACFSOY_10500</name>
</gene>
<dbReference type="SMART" id="SM00465">
    <property type="entry name" value="GIYc"/>
    <property type="match status" value="1"/>
</dbReference>
<dbReference type="EMBL" id="JBHUIO010000005">
    <property type="protein sequence ID" value="MFD2170431.1"/>
    <property type="molecule type" value="Genomic_DNA"/>
</dbReference>
<dbReference type="Pfam" id="PF09860">
    <property type="entry name" value="DUF2087"/>
    <property type="match status" value="1"/>
</dbReference>
<accession>A0ABW4ZY95</accession>
<feature type="domain" description="GIY-YIG" evidence="1">
    <location>
        <begin position="264"/>
        <end position="372"/>
    </location>
</feature>
<name>A0ABW4ZY95_9BACL</name>
<reference evidence="3" key="1">
    <citation type="journal article" date="2019" name="Int. J. Syst. Evol. Microbiol.">
        <title>The Global Catalogue of Microorganisms (GCM) 10K type strain sequencing project: providing services to taxonomists for standard genome sequencing and annotation.</title>
        <authorList>
            <consortium name="The Broad Institute Genomics Platform"/>
            <consortium name="The Broad Institute Genome Sequencing Center for Infectious Disease"/>
            <person name="Wu L."/>
            <person name="Ma J."/>
        </authorList>
    </citation>
    <scope>NUCLEOTIDE SEQUENCE [LARGE SCALE GENOMIC DNA]</scope>
    <source>
        <strain evidence="3">CGMCC 1.13574</strain>
    </source>
</reference>
<dbReference type="Proteomes" id="UP001597343">
    <property type="component" value="Unassembled WGS sequence"/>
</dbReference>
<evidence type="ECO:0000313" key="2">
    <source>
        <dbReference type="EMBL" id="MFD2170431.1"/>
    </source>
</evidence>
<evidence type="ECO:0000313" key="3">
    <source>
        <dbReference type="Proteomes" id="UP001597343"/>
    </source>
</evidence>
<dbReference type="InterPro" id="IPR035901">
    <property type="entry name" value="GIY-YIG_endonuc_sf"/>
</dbReference>
<comment type="caution">
    <text evidence="2">The sequence shown here is derived from an EMBL/GenBank/DDBJ whole genome shotgun (WGS) entry which is preliminary data.</text>
</comment>
<dbReference type="InterPro" id="IPR000305">
    <property type="entry name" value="GIY-YIG_endonuc"/>
</dbReference>
<proteinExistence type="predicted"/>
<dbReference type="SUPFAM" id="SSF82771">
    <property type="entry name" value="GIY-YIG endonuclease"/>
    <property type="match status" value="1"/>
</dbReference>
<dbReference type="Gene3D" id="3.40.1440.10">
    <property type="entry name" value="GIY-YIG endonuclease"/>
    <property type="match status" value="1"/>
</dbReference>
<dbReference type="RefSeq" id="WP_386046375.1">
    <property type="nucleotide sequence ID" value="NZ_JBHUIO010000005.1"/>
</dbReference>
<keyword evidence="3" id="KW-1185">Reference proteome</keyword>
<organism evidence="2 3">
    <name type="scientific">Tumebacillus lipolyticus</name>
    <dbReference type="NCBI Taxonomy" id="1280370"/>
    <lineage>
        <taxon>Bacteria</taxon>
        <taxon>Bacillati</taxon>
        <taxon>Bacillota</taxon>
        <taxon>Bacilli</taxon>
        <taxon>Bacillales</taxon>
        <taxon>Alicyclobacillaceae</taxon>
        <taxon>Tumebacillus</taxon>
    </lineage>
</organism>
<protein>
    <submittedName>
        <fullName evidence="2">DUF2087 domain-containing protein</fullName>
    </submittedName>
</protein>